<dbReference type="PANTHER" id="PTHR40076">
    <property type="entry name" value="MEMBRANE PROTEIN-RELATED"/>
    <property type="match status" value="1"/>
</dbReference>
<feature type="transmembrane region" description="Helical" evidence="1">
    <location>
        <begin position="194"/>
        <end position="214"/>
    </location>
</feature>
<dbReference type="EMBL" id="BHGK01000001">
    <property type="protein sequence ID" value="GCA68198.1"/>
    <property type="molecule type" value="Genomic_DNA"/>
</dbReference>
<evidence type="ECO:0000313" key="3">
    <source>
        <dbReference type="Proteomes" id="UP000265643"/>
    </source>
</evidence>
<dbReference type="RefSeq" id="WP_119298841.1">
    <property type="nucleotide sequence ID" value="NZ_BHGK01000001.1"/>
</dbReference>
<organism evidence="2 3">
    <name type="scientific">Mediterraneibacter butyricigenes</name>
    <dbReference type="NCBI Taxonomy" id="2316025"/>
    <lineage>
        <taxon>Bacteria</taxon>
        <taxon>Bacillati</taxon>
        <taxon>Bacillota</taxon>
        <taxon>Clostridia</taxon>
        <taxon>Lachnospirales</taxon>
        <taxon>Lachnospiraceae</taxon>
        <taxon>Mediterraneibacter</taxon>
    </lineage>
</organism>
<dbReference type="Proteomes" id="UP000265643">
    <property type="component" value="Unassembled WGS sequence"/>
</dbReference>
<protein>
    <recommendedName>
        <fullName evidence="4">DUF975 family protein</fullName>
    </recommendedName>
</protein>
<evidence type="ECO:0008006" key="4">
    <source>
        <dbReference type="Google" id="ProtNLM"/>
    </source>
</evidence>
<dbReference type="PANTHER" id="PTHR40076:SF1">
    <property type="entry name" value="MEMBRANE PROTEIN"/>
    <property type="match status" value="1"/>
</dbReference>
<comment type="caution">
    <text evidence="2">The sequence shown here is derived from an EMBL/GenBank/DDBJ whole genome shotgun (WGS) entry which is preliminary data.</text>
</comment>
<dbReference type="InterPro" id="IPR010380">
    <property type="entry name" value="DUF975"/>
</dbReference>
<keyword evidence="1" id="KW-1133">Transmembrane helix</keyword>
<evidence type="ECO:0000256" key="1">
    <source>
        <dbReference type="SAM" id="Phobius"/>
    </source>
</evidence>
<dbReference type="Pfam" id="PF06161">
    <property type="entry name" value="DUF975"/>
    <property type="match status" value="1"/>
</dbReference>
<proteinExistence type="predicted"/>
<dbReference type="AlphaFoldDB" id="A0A391PB04"/>
<keyword evidence="1" id="KW-0812">Transmembrane</keyword>
<evidence type="ECO:0000313" key="2">
    <source>
        <dbReference type="EMBL" id="GCA68198.1"/>
    </source>
</evidence>
<sequence length="239" mass="26866">MWNRVDLKARGKEAFRKNYWASVAVALLSGLVTTVSASSGRNAVDTGSSTSGYAHYYGGNMFSSLFAGVLTATLVVLGIFLVVLRIFIGNLLEIGGCRFFLANQQEQPRVSKMFEVFKGGNYGNQVLTMFLMNLYVFLWSLLLIVPGIIKGYEYRMVPYILAENPDMDRKEVFLISKRMMDGKKMDAFVLDLSFIGWVILGTITCGIVNLFYVSPYMQATNAEMYTANREIAYEEGYIR</sequence>
<keyword evidence="1" id="KW-0472">Membrane</keyword>
<accession>A0A391PB04</accession>
<keyword evidence="3" id="KW-1185">Reference proteome</keyword>
<name>A0A391PB04_9FIRM</name>
<reference evidence="3" key="1">
    <citation type="submission" date="2018-09" db="EMBL/GenBank/DDBJ databases">
        <title>Draft Genome Sequence of Mediterraneibacter sp. KCTC 15684.</title>
        <authorList>
            <person name="Kim J.S."/>
            <person name="Han K.I."/>
            <person name="Suh M.K."/>
            <person name="Lee K.C."/>
            <person name="Eom M.K."/>
            <person name="Lee J.H."/>
            <person name="Park S.H."/>
            <person name="Kang S.W."/>
            <person name="Park J.E."/>
            <person name="Oh B.S."/>
            <person name="Yu S.Y."/>
            <person name="Choi S.H."/>
            <person name="Lee D.H."/>
            <person name="Yoon H."/>
            <person name="Kim B."/>
            <person name="Yang S.J."/>
            <person name="Lee J.S."/>
        </authorList>
    </citation>
    <scope>NUCLEOTIDE SEQUENCE [LARGE SCALE GENOMIC DNA]</scope>
    <source>
        <strain evidence="3">KCTC 15684</strain>
    </source>
</reference>
<feature type="transmembrane region" description="Helical" evidence="1">
    <location>
        <begin position="61"/>
        <end position="88"/>
    </location>
</feature>
<gene>
    <name evidence="2" type="ORF">KGMB01110_26340</name>
</gene>
<feature type="transmembrane region" description="Helical" evidence="1">
    <location>
        <begin position="126"/>
        <end position="149"/>
    </location>
</feature>